<feature type="domain" description="AAA+ ATPase" evidence="7">
    <location>
        <begin position="524"/>
        <end position="660"/>
    </location>
</feature>
<dbReference type="InterPro" id="IPR003593">
    <property type="entry name" value="AAA+_ATPase"/>
</dbReference>
<dbReference type="GO" id="GO:0005795">
    <property type="term" value="C:Golgi stack"/>
    <property type="evidence" value="ECO:0007669"/>
    <property type="project" value="TreeGrafter"/>
</dbReference>
<keyword evidence="6" id="KW-0963">Cytoplasm</keyword>
<feature type="domain" description="CDC48 N-terminal subdomain" evidence="8">
    <location>
        <begin position="3"/>
        <end position="83"/>
    </location>
</feature>
<keyword evidence="2 6" id="KW-0813">Transport</keyword>
<evidence type="ECO:0000256" key="5">
    <source>
        <dbReference type="ARBA" id="ARBA00022927"/>
    </source>
</evidence>
<comment type="similarity">
    <text evidence="1 6">Belongs to the AAA ATPase family.</text>
</comment>
<dbReference type="GO" id="GO:0006891">
    <property type="term" value="P:intra-Golgi vesicle-mediated transport"/>
    <property type="evidence" value="ECO:0007669"/>
    <property type="project" value="TreeGrafter"/>
</dbReference>
<comment type="subcellular location">
    <subcellularLocation>
        <location evidence="6">Cytoplasm</location>
    </subcellularLocation>
</comment>
<dbReference type="GO" id="GO:0016887">
    <property type="term" value="F:ATP hydrolysis activity"/>
    <property type="evidence" value="ECO:0007669"/>
    <property type="project" value="InterPro"/>
</dbReference>
<dbReference type="InterPro" id="IPR009010">
    <property type="entry name" value="Asp_de-COase-like_dom_sf"/>
</dbReference>
<proteinExistence type="inferred from homology"/>
<dbReference type="Gene3D" id="2.40.40.20">
    <property type="match status" value="1"/>
</dbReference>
<dbReference type="FunFam" id="1.10.8.60:FF:000115">
    <property type="entry name" value="N-ethylmaleimide-sensitive fusion protein, putative"/>
    <property type="match status" value="1"/>
</dbReference>
<keyword evidence="4 6" id="KW-0067">ATP-binding</keyword>
<dbReference type="FunFam" id="3.40.50.300:FF:000187">
    <property type="entry name" value="Vesicular-fusion ATPase SEC18"/>
    <property type="match status" value="1"/>
</dbReference>
<dbReference type="SUPFAM" id="SSF50692">
    <property type="entry name" value="ADC-like"/>
    <property type="match status" value="1"/>
</dbReference>
<dbReference type="InterPro" id="IPR041569">
    <property type="entry name" value="AAA_lid_3"/>
</dbReference>
<dbReference type="InterPro" id="IPR003959">
    <property type="entry name" value="ATPase_AAA_core"/>
</dbReference>
<evidence type="ECO:0000256" key="1">
    <source>
        <dbReference type="ARBA" id="ARBA00006914"/>
    </source>
</evidence>
<comment type="function">
    <text evidence="6">Required for vesicle-mediated transport. Catalyzes the fusion of transport vesicles within the Golgi cisternae. Is also required for transport from the endoplasmic reticulum to the Golgi stack. Seems to function as a fusion protein required for the delivery of cargo proteins to all compartments of the Golgi stack independent of vesicle origin.</text>
</comment>
<reference evidence="9 10" key="1">
    <citation type="submission" date="2022-07" db="EMBL/GenBank/DDBJ databases">
        <title>Genome-wide signatures of adaptation to extreme environments.</title>
        <authorList>
            <person name="Cho C.H."/>
            <person name="Yoon H.S."/>
        </authorList>
    </citation>
    <scope>NUCLEOTIDE SEQUENCE [LARGE SCALE GENOMIC DNA]</scope>
    <source>
        <strain evidence="9 10">DBV 063 E5</strain>
    </source>
</reference>
<feature type="domain" description="AAA+ ATPase" evidence="7">
    <location>
        <begin position="244"/>
        <end position="391"/>
    </location>
</feature>
<evidence type="ECO:0000256" key="4">
    <source>
        <dbReference type="ARBA" id="ARBA00022840"/>
    </source>
</evidence>
<evidence type="ECO:0000313" key="10">
    <source>
        <dbReference type="Proteomes" id="UP001301350"/>
    </source>
</evidence>
<dbReference type="SUPFAM" id="SSF52540">
    <property type="entry name" value="P-loop containing nucleoside triphosphate hydrolases"/>
    <property type="match status" value="2"/>
</dbReference>
<keyword evidence="3 6" id="KW-0547">Nucleotide-binding</keyword>
<dbReference type="Gene3D" id="3.40.50.300">
    <property type="entry name" value="P-loop containing nucleotide triphosphate hydrolases"/>
    <property type="match status" value="2"/>
</dbReference>
<evidence type="ECO:0000313" key="9">
    <source>
        <dbReference type="EMBL" id="KAK4536945.1"/>
    </source>
</evidence>
<keyword evidence="10" id="KW-1185">Reference proteome</keyword>
<name>A0AAV9IX82_CYACA</name>
<gene>
    <name evidence="9" type="ORF">CDCA_CDCA10G2970</name>
</gene>
<dbReference type="InterPro" id="IPR027417">
    <property type="entry name" value="P-loop_NTPase"/>
</dbReference>
<dbReference type="GO" id="GO:0005524">
    <property type="term" value="F:ATP binding"/>
    <property type="evidence" value="ECO:0007669"/>
    <property type="project" value="UniProtKB-UniRule"/>
</dbReference>
<dbReference type="EC" id="3.6.4.6" evidence="6"/>
<dbReference type="EMBL" id="JANCYW010000010">
    <property type="protein sequence ID" value="KAK4536945.1"/>
    <property type="molecule type" value="Genomic_DNA"/>
</dbReference>
<dbReference type="InterPro" id="IPR003960">
    <property type="entry name" value="ATPase_AAA_CS"/>
</dbReference>
<dbReference type="GO" id="GO:0043001">
    <property type="term" value="P:Golgi to plasma membrane protein transport"/>
    <property type="evidence" value="ECO:0007669"/>
    <property type="project" value="TreeGrafter"/>
</dbReference>
<dbReference type="Pfam" id="PF17862">
    <property type="entry name" value="AAA_lid_3"/>
    <property type="match status" value="1"/>
</dbReference>
<dbReference type="SMART" id="SM00382">
    <property type="entry name" value="AAA"/>
    <property type="match status" value="2"/>
</dbReference>
<dbReference type="Pfam" id="PF00004">
    <property type="entry name" value="AAA"/>
    <property type="match status" value="2"/>
</dbReference>
<dbReference type="InterPro" id="IPR039812">
    <property type="entry name" value="Vesicle-fus_ATPase"/>
</dbReference>
<keyword evidence="5 6" id="KW-0653">Protein transport</keyword>
<evidence type="ECO:0000256" key="3">
    <source>
        <dbReference type="ARBA" id="ARBA00022741"/>
    </source>
</evidence>
<accession>A0AAV9IX82</accession>
<dbReference type="GO" id="GO:0046872">
    <property type="term" value="F:metal ion binding"/>
    <property type="evidence" value="ECO:0007669"/>
    <property type="project" value="UniProtKB-UniRule"/>
</dbReference>
<dbReference type="FunFam" id="3.40.50.300:FF:000166">
    <property type="entry name" value="vesicle-fusing ATPase isoform X1"/>
    <property type="match status" value="1"/>
</dbReference>
<protein>
    <recommendedName>
        <fullName evidence="6">Vesicle-fusing ATPase</fullName>
        <ecNumber evidence="6">3.6.4.6</ecNumber>
    </recommendedName>
</protein>
<dbReference type="PANTHER" id="PTHR23078:SF3">
    <property type="entry name" value="VESICLE-FUSING ATPASE"/>
    <property type="match status" value="1"/>
</dbReference>
<dbReference type="InterPro" id="IPR003338">
    <property type="entry name" value="CDC4_N-term_subdom"/>
</dbReference>
<comment type="catalytic activity">
    <reaction evidence="6">
        <text>ATP + H2O = ADP + phosphate + H(+)</text>
        <dbReference type="Rhea" id="RHEA:13065"/>
        <dbReference type="ChEBI" id="CHEBI:15377"/>
        <dbReference type="ChEBI" id="CHEBI:15378"/>
        <dbReference type="ChEBI" id="CHEBI:30616"/>
        <dbReference type="ChEBI" id="CHEBI:43474"/>
        <dbReference type="ChEBI" id="CHEBI:456216"/>
        <dbReference type="EC" id="3.6.4.6"/>
    </reaction>
</comment>
<dbReference type="GO" id="GO:0035494">
    <property type="term" value="P:SNARE complex disassembly"/>
    <property type="evidence" value="ECO:0007669"/>
    <property type="project" value="InterPro"/>
</dbReference>
<dbReference type="SMART" id="SM01073">
    <property type="entry name" value="CDC48_N"/>
    <property type="match status" value="1"/>
</dbReference>
<comment type="cofactor">
    <cofactor evidence="6">
        <name>Mg(2+)</name>
        <dbReference type="ChEBI" id="CHEBI:18420"/>
    </cofactor>
    <text evidence="6">Binds 1 Mg(2+) ion per subunit.</text>
</comment>
<evidence type="ECO:0000256" key="6">
    <source>
        <dbReference type="RuleBase" id="RU367045"/>
    </source>
</evidence>
<dbReference type="PANTHER" id="PTHR23078">
    <property type="entry name" value="VESICULAR-FUSION PROTEIN NSF"/>
    <property type="match status" value="1"/>
</dbReference>
<organism evidence="9 10">
    <name type="scientific">Cyanidium caldarium</name>
    <name type="common">Red alga</name>
    <dbReference type="NCBI Taxonomy" id="2771"/>
    <lineage>
        <taxon>Eukaryota</taxon>
        <taxon>Rhodophyta</taxon>
        <taxon>Bangiophyceae</taxon>
        <taxon>Cyanidiales</taxon>
        <taxon>Cyanidiaceae</taxon>
        <taxon>Cyanidium</taxon>
    </lineage>
</organism>
<dbReference type="Proteomes" id="UP001301350">
    <property type="component" value="Unassembled WGS sequence"/>
</dbReference>
<dbReference type="AlphaFoldDB" id="A0AAV9IX82"/>
<comment type="caution">
    <text evidence="9">The sequence shown here is derived from an EMBL/GenBank/DDBJ whole genome shotgun (WGS) entry which is preliminary data.</text>
</comment>
<dbReference type="PRINTS" id="PR00830">
    <property type="entry name" value="ENDOLAPTASE"/>
</dbReference>
<evidence type="ECO:0000256" key="2">
    <source>
        <dbReference type="ARBA" id="ARBA00022448"/>
    </source>
</evidence>
<dbReference type="CDD" id="cd19504">
    <property type="entry name" value="RecA-like_NSF-SEC18_r1-like"/>
    <property type="match status" value="1"/>
</dbReference>
<dbReference type="Gene3D" id="1.10.8.60">
    <property type="match status" value="1"/>
</dbReference>
<sequence>MLTLRVASCPSQELAKSNRVYLSPDDYARCRPAERLFINRLWVYAAAPERTVEPGTLALNSVQRKELQLALSDPVQVSPYALPPELPEALSVTFEVDTVVKRRSAPPVDISADELEAACRAKLEAFVIGVEQSFLLDYLGTLLILQTTQIDALGVSPHDGTPAPISPVMALMSGNASVSFVKASTAHVHIRGGERRPKEIFRRNFNFESLGIGGLDQEFSDIFRRAFASRVFPPAVINKLGISHVRGMLLYGPPGTGKTLIARQIGKMLNGKEPKVVNGPEILNKYVGQSEENIRNLFRDAEADQAKHGDQSELHIVIFDEIDAICKQRGSQRDGTGVHDTVVNQLLSKIDGVQALHNILVIGMTNRKDMIDEALLRPGRLEVHVEIGLPDEAGRLQIFRIHTAKMRDNQMLMEDVRLEELAALTKNYSGAEIEGVCKSAAAFALQRQIDMSNVTKPLNPDAVCVGMDDFRRALHEVRPAFGVSGDDLQRCLVGGFIPHGERLEHLLRSGRLFREQVRTSERTPLMSVLIEGAPGTGKTALAAKLALESDFPFVRLVSPERFVGYSEPAKVAAIARTFDDAFRSSLSIIVLDSIERLLEYAPIGPRFSNAVLQALIVLVKQTPPAGRRLLILATTSNAEVLDVLELRSAFHASLHTERLEPEEIARVVRGSALRFRSDKEQRSAIEALAAKRLGVKKLLMLLEMARESAETPGAESNGAAVDEANGGGMVNLVRLFEVLADIG</sequence>
<keyword evidence="6" id="KW-0931">ER-Golgi transport</keyword>
<keyword evidence="6" id="KW-0479">Metal-binding</keyword>
<keyword evidence="6" id="KW-0378">Hydrolase</keyword>
<keyword evidence="6" id="KW-0460">Magnesium</keyword>
<dbReference type="PROSITE" id="PS00674">
    <property type="entry name" value="AAA"/>
    <property type="match status" value="1"/>
</dbReference>
<evidence type="ECO:0000259" key="7">
    <source>
        <dbReference type="SMART" id="SM00382"/>
    </source>
</evidence>
<evidence type="ECO:0000259" key="8">
    <source>
        <dbReference type="SMART" id="SM01073"/>
    </source>
</evidence>